<dbReference type="VEuPathDB" id="FungiDB:PC110_g17080"/>
<dbReference type="Proteomes" id="UP000736787">
    <property type="component" value="Unassembled WGS sequence"/>
</dbReference>
<dbReference type="InterPro" id="IPR005162">
    <property type="entry name" value="Retrotrans_gag_dom"/>
</dbReference>
<sequence>MGMDVRNYPSTPTLKEWSPSEAGADLHKWKKKLRTAFGVRDISKGRQPVSRVAVQAANLTMVPLPETPANVDEGSRDFSDNVFSKGDESPYFQDSHMVTPRLASRARRLTNDGDGSHAGRSAPRLNGGTRGRRSSNRHDDDSSDSDYDFWNQVDEDPREEHELASHIPLARIKPFSGRRNKSDNSMQWLKTFAFEMKGTRTRPVEWCAAFELSLRDRAIHWFRQLPKKTRRKWKPLSQAFIDYYCTQYKQSPAARYYAATRERKEHICDYLNRVNGNARNARLQVV</sequence>
<dbReference type="AlphaFoldDB" id="A0A8T1B9Z6"/>
<reference evidence="3" key="1">
    <citation type="submission" date="2018-10" db="EMBL/GenBank/DDBJ databases">
        <title>Effector identification in a new, highly contiguous assembly of the strawberry crown rot pathogen Phytophthora cactorum.</title>
        <authorList>
            <person name="Armitage A.D."/>
            <person name="Nellist C.F."/>
            <person name="Bates H."/>
            <person name="Vickerstaff R.J."/>
            <person name="Harrison R.J."/>
        </authorList>
    </citation>
    <scope>NUCLEOTIDE SEQUENCE</scope>
    <source>
        <strain evidence="3">4040</strain>
    </source>
</reference>
<evidence type="ECO:0000313" key="3">
    <source>
        <dbReference type="EMBL" id="KAG2895874.1"/>
    </source>
</evidence>
<feature type="domain" description="Retrotransposon gag" evidence="2">
    <location>
        <begin position="210"/>
        <end position="282"/>
    </location>
</feature>
<organism evidence="3 4">
    <name type="scientific">Phytophthora cactorum</name>
    <dbReference type="NCBI Taxonomy" id="29920"/>
    <lineage>
        <taxon>Eukaryota</taxon>
        <taxon>Sar</taxon>
        <taxon>Stramenopiles</taxon>
        <taxon>Oomycota</taxon>
        <taxon>Peronosporomycetes</taxon>
        <taxon>Peronosporales</taxon>
        <taxon>Peronosporaceae</taxon>
        <taxon>Phytophthora</taxon>
    </lineage>
</organism>
<gene>
    <name evidence="3" type="ORF">PC117_g23122</name>
</gene>
<name>A0A8T1B9Z6_9STRA</name>
<feature type="region of interest" description="Disordered" evidence="1">
    <location>
        <begin position="109"/>
        <end position="151"/>
    </location>
</feature>
<proteinExistence type="predicted"/>
<feature type="region of interest" description="Disordered" evidence="1">
    <location>
        <begin position="1"/>
        <end position="22"/>
    </location>
</feature>
<accession>A0A8T1B9Z6</accession>
<feature type="region of interest" description="Disordered" evidence="1">
    <location>
        <begin position="65"/>
        <end position="97"/>
    </location>
</feature>
<dbReference type="Pfam" id="PF03732">
    <property type="entry name" value="Retrotrans_gag"/>
    <property type="match status" value="1"/>
</dbReference>
<comment type="caution">
    <text evidence="3">The sequence shown here is derived from an EMBL/GenBank/DDBJ whole genome shotgun (WGS) entry which is preliminary data.</text>
</comment>
<protein>
    <recommendedName>
        <fullName evidence="2">Retrotransposon gag domain-containing protein</fullName>
    </recommendedName>
</protein>
<evidence type="ECO:0000256" key="1">
    <source>
        <dbReference type="SAM" id="MobiDB-lite"/>
    </source>
</evidence>
<evidence type="ECO:0000313" key="4">
    <source>
        <dbReference type="Proteomes" id="UP000736787"/>
    </source>
</evidence>
<feature type="compositionally biased region" description="Acidic residues" evidence="1">
    <location>
        <begin position="141"/>
        <end position="151"/>
    </location>
</feature>
<dbReference type="EMBL" id="RCMK01001363">
    <property type="protein sequence ID" value="KAG2895874.1"/>
    <property type="molecule type" value="Genomic_DNA"/>
</dbReference>
<evidence type="ECO:0000259" key="2">
    <source>
        <dbReference type="Pfam" id="PF03732"/>
    </source>
</evidence>